<accession>A0ABZ3D192</accession>
<name>A0ABZ3D192_9PROT</name>
<evidence type="ECO:0000313" key="3">
    <source>
        <dbReference type="Proteomes" id="UP001449795"/>
    </source>
</evidence>
<evidence type="ECO:0000313" key="2">
    <source>
        <dbReference type="EMBL" id="XAE41341.1"/>
    </source>
</evidence>
<proteinExistence type="predicted"/>
<reference evidence="2 3" key="1">
    <citation type="submission" date="2024-04" db="EMBL/GenBank/DDBJ databases">
        <title>Complete genome sequence of Nguyenibacter vanlangesis HBCM-1154, a strain capable of nitrogen fixation, IAA production, and phosphorus solubilization isolated from sugarcane soil.</title>
        <authorList>
            <person name="MY HANH P."/>
        </authorList>
    </citation>
    <scope>NUCLEOTIDE SEQUENCE [LARGE SCALE GENOMIC DNA]</scope>
    <source>
        <strain evidence="2 3">HBCM 1154</strain>
    </source>
</reference>
<evidence type="ECO:0000256" key="1">
    <source>
        <dbReference type="SAM" id="MobiDB-lite"/>
    </source>
</evidence>
<feature type="region of interest" description="Disordered" evidence="1">
    <location>
        <begin position="83"/>
        <end position="103"/>
    </location>
</feature>
<dbReference type="Proteomes" id="UP001449795">
    <property type="component" value="Chromosome"/>
</dbReference>
<organism evidence="2 3">
    <name type="scientific">Nguyenibacter vanlangensis</name>
    <dbReference type="NCBI Taxonomy" id="1216886"/>
    <lineage>
        <taxon>Bacteria</taxon>
        <taxon>Pseudomonadati</taxon>
        <taxon>Pseudomonadota</taxon>
        <taxon>Alphaproteobacteria</taxon>
        <taxon>Acetobacterales</taxon>
        <taxon>Acetobacteraceae</taxon>
        <taxon>Nguyenibacter</taxon>
    </lineage>
</organism>
<keyword evidence="3" id="KW-1185">Reference proteome</keyword>
<dbReference type="RefSeq" id="WP_342627295.1">
    <property type="nucleotide sequence ID" value="NZ_CP152276.1"/>
</dbReference>
<protein>
    <submittedName>
        <fullName evidence="2">Uncharacterized protein</fullName>
    </submittedName>
</protein>
<sequence>MSQQSHAAICQAGSREGDQGGIQPVMRGEDRRIIDVFIDLLLQQDVIESGAAVMECERVRFPAKQPGHQGMGIFMREEIDRVRDENPQQGRHAEAPWGDGHPDFRVQKQDLNVACGQACFD</sequence>
<dbReference type="EMBL" id="CP152276">
    <property type="protein sequence ID" value="XAE41341.1"/>
    <property type="molecule type" value="Genomic_DNA"/>
</dbReference>
<gene>
    <name evidence="2" type="ORF">AAC691_13615</name>
</gene>
<feature type="region of interest" description="Disordered" evidence="1">
    <location>
        <begin position="1"/>
        <end position="24"/>
    </location>
</feature>